<feature type="transmembrane region" description="Helical" evidence="3">
    <location>
        <begin position="648"/>
        <end position="667"/>
    </location>
</feature>
<dbReference type="RefSeq" id="WP_305426059.1">
    <property type="nucleotide sequence ID" value="NZ_CP117430.1"/>
</dbReference>
<feature type="transmembrane region" description="Helical" evidence="3">
    <location>
        <begin position="550"/>
        <end position="578"/>
    </location>
</feature>
<evidence type="ECO:0000259" key="4">
    <source>
        <dbReference type="Pfam" id="PF10145"/>
    </source>
</evidence>
<keyword evidence="3" id="KW-0812">Transmembrane</keyword>
<keyword evidence="2" id="KW-0175">Coiled coil</keyword>
<name>A0ABY9GXW1_9PSED</name>
<proteinExistence type="predicted"/>
<evidence type="ECO:0000313" key="6">
    <source>
        <dbReference type="Proteomes" id="UP001230768"/>
    </source>
</evidence>
<protein>
    <submittedName>
        <fullName evidence="5">Phage tail tape measure protein</fullName>
    </submittedName>
</protein>
<evidence type="ECO:0000256" key="1">
    <source>
        <dbReference type="ARBA" id="ARBA00022612"/>
    </source>
</evidence>
<evidence type="ECO:0000256" key="2">
    <source>
        <dbReference type="SAM" id="Coils"/>
    </source>
</evidence>
<keyword evidence="3" id="KW-1133">Transmembrane helix</keyword>
<feature type="domain" description="Phage tail tape measure protein" evidence="4">
    <location>
        <begin position="242"/>
        <end position="449"/>
    </location>
</feature>
<reference evidence="5 6" key="1">
    <citation type="submission" date="2023-02" db="EMBL/GenBank/DDBJ databases">
        <title>Evolution of Hrp T3SS in non-pathogenic Pseudomonas fluorescens.</title>
        <authorList>
            <person name="Liao K."/>
            <person name="Wei H."/>
            <person name="Gu Y."/>
        </authorList>
    </citation>
    <scope>NUCLEOTIDE SEQUENCE [LARGE SCALE GENOMIC DNA]</scope>
    <source>
        <strain evidence="5 6">FP607</strain>
    </source>
</reference>
<dbReference type="InterPro" id="IPR010090">
    <property type="entry name" value="Phage_tape_meas"/>
</dbReference>
<organism evidence="5 6">
    <name type="scientific">Pseudomonas wuhanensis</name>
    <dbReference type="NCBI Taxonomy" id="2954098"/>
    <lineage>
        <taxon>Bacteria</taxon>
        <taxon>Pseudomonadati</taxon>
        <taxon>Pseudomonadota</taxon>
        <taxon>Gammaproteobacteria</taxon>
        <taxon>Pseudomonadales</taxon>
        <taxon>Pseudomonadaceae</taxon>
        <taxon>Pseudomonas</taxon>
    </lineage>
</organism>
<evidence type="ECO:0000256" key="3">
    <source>
        <dbReference type="SAM" id="Phobius"/>
    </source>
</evidence>
<dbReference type="PANTHER" id="PTHR37813:SF1">
    <property type="entry name" value="FELS-2 PROPHAGE PROTEIN"/>
    <property type="match status" value="1"/>
</dbReference>
<keyword evidence="6" id="KW-1185">Reference proteome</keyword>
<dbReference type="Pfam" id="PF10145">
    <property type="entry name" value="PhageMin_Tail"/>
    <property type="match status" value="1"/>
</dbReference>
<feature type="transmembrane region" description="Helical" evidence="3">
    <location>
        <begin position="621"/>
        <end position="642"/>
    </location>
</feature>
<keyword evidence="3" id="KW-0472">Membrane</keyword>
<dbReference type="NCBIfam" id="TIGR01760">
    <property type="entry name" value="tape_meas_TP901"/>
    <property type="match status" value="1"/>
</dbReference>
<keyword evidence="1" id="KW-1188">Viral release from host cell</keyword>
<dbReference type="Proteomes" id="UP001230768">
    <property type="component" value="Chromosome"/>
</dbReference>
<feature type="coiled-coil region" evidence="2">
    <location>
        <begin position="62"/>
        <end position="124"/>
    </location>
</feature>
<dbReference type="PANTHER" id="PTHR37813">
    <property type="entry name" value="FELS-2 PROPHAGE PROTEIN"/>
    <property type="match status" value="1"/>
</dbReference>
<gene>
    <name evidence="5" type="ORF">PSH88_09965</name>
</gene>
<dbReference type="EMBL" id="CP117430">
    <property type="protein sequence ID" value="WLI20332.1"/>
    <property type="molecule type" value="Genomic_DNA"/>
</dbReference>
<sequence length="890" mass="94653">MANDLKLQVLLNAIDRASGPLKAINNGSIGAARALKDARDRLKELNTQQKDVSAWRTQRAAAEQTEQALGAARDKVRALSQQFAATGVPTKSMAKDFRTAVREAQKLKEQHQQQSEQLQTLRTKLYSAGISTKDLSSHERQLREQIGATNASISEQGKRLVALNSQQKRLAIERSKMEKTQNLAGNMAMNGAAGLGSGYAASRPIAKAIGAFAPNEDSATQLKVSMMDGTGKVAEDFQKITDLATKLGDRLPGTTADFQEMMTMLRRQGLSAQSILGGTGEAAAYLGVQLQMPVAEAAEFAAKMQDATRTSEKDMMALMDTIQRGFYSGVDPTNMLQGFSKISPVLDTIKKSGIDAANELAPLLVMMDQTSMEGGAAGNAFRKIFQAGLDKDGVKDVNKILEIEGKKIRFKFTDDKGNFAGLENLFAQVEKLNTLNDEDRTATMKSLFGDDSETITTLNTMMNKGLAGYREIQQKLQNQADLRKRVNEQLGTLTNVMEAAEGSFTNAMAEFGAAVAPDLKELINTLGEIANKVGAWARENPQLAGGLVKVVALVAGLSIVFGGLALTLASLLGPFAVVRYGMAMFGVQSGGTLRIMQKLAPTLTGLARNAFPMLAQGIRTVASTLGGVLLTALRTVSIALWGLAANPVVLAIAAVVATLAGAAYLVYKNWDAVKLYFTNTWTEIKAGFSGGIGSILNTLANFSPVGLIYQAFAGVLSYLGVDLPNRFTEFGNMIVNGLVNGLFAGMGQIKGAITSIGDSTIGWFKEKLGIHSPSRVFAELGGFTMAGLTQGLEGGQNGPLGALADMSKQITTAGAMALGTASLPVLTVDTRAPISNAGSSVYDSHDTYEIHIPATPGMDPQAIARAVRAELARIESEKGARKRSKLSDLE</sequence>
<accession>A0ABY9GXW1</accession>
<evidence type="ECO:0000313" key="5">
    <source>
        <dbReference type="EMBL" id="WLI20332.1"/>
    </source>
</evidence>